<sequence>MTYIKNVLASVFIGVVAYFMVVIALIALGFADVSIAKPIAIIFTLAVAVAFVISQKAEGQTNG</sequence>
<protein>
    <submittedName>
        <fullName evidence="2">Uncharacterized protein</fullName>
    </submittedName>
</protein>
<comment type="caution">
    <text evidence="2">The sequence shown here is derived from an EMBL/GenBank/DDBJ whole genome shotgun (WGS) entry which is preliminary data.</text>
</comment>
<feature type="transmembrane region" description="Helical" evidence="1">
    <location>
        <begin position="35"/>
        <end position="53"/>
    </location>
</feature>
<keyword evidence="1" id="KW-0812">Transmembrane</keyword>
<organism evidence="2 3">
    <name type="scientific">Erythrobacter crassostreae</name>
    <dbReference type="NCBI Taxonomy" id="2828328"/>
    <lineage>
        <taxon>Bacteria</taxon>
        <taxon>Pseudomonadati</taxon>
        <taxon>Pseudomonadota</taxon>
        <taxon>Alphaproteobacteria</taxon>
        <taxon>Sphingomonadales</taxon>
        <taxon>Erythrobacteraceae</taxon>
        <taxon>Erythrobacter/Porphyrobacter group</taxon>
        <taxon>Erythrobacter</taxon>
    </lineage>
</organism>
<dbReference type="AlphaFoldDB" id="A0A9X1F7I7"/>
<reference evidence="2" key="1">
    <citation type="submission" date="2021-04" db="EMBL/GenBank/DDBJ databases">
        <authorList>
            <person name="Pira H."/>
            <person name="Risdian C."/>
            <person name="Wink J."/>
        </authorList>
    </citation>
    <scope>NUCLEOTIDE SEQUENCE</scope>
    <source>
        <strain evidence="2">WH158</strain>
    </source>
</reference>
<keyword evidence="3" id="KW-1185">Reference proteome</keyword>
<feature type="transmembrane region" description="Helical" evidence="1">
    <location>
        <begin position="7"/>
        <end position="29"/>
    </location>
</feature>
<evidence type="ECO:0000313" key="3">
    <source>
        <dbReference type="Proteomes" id="UP001138681"/>
    </source>
</evidence>
<name>A0A9X1F7I7_9SPHN</name>
<dbReference type="Proteomes" id="UP001138681">
    <property type="component" value="Unassembled WGS sequence"/>
</dbReference>
<accession>A0A9X1F7I7</accession>
<gene>
    <name evidence="2" type="ORF">KCG46_11580</name>
</gene>
<dbReference type="RefSeq" id="WP_218405592.1">
    <property type="nucleotide sequence ID" value="NZ_JAGSPC010000003.1"/>
</dbReference>
<keyword evidence="1" id="KW-0472">Membrane</keyword>
<keyword evidence="1" id="KW-1133">Transmembrane helix</keyword>
<evidence type="ECO:0000313" key="2">
    <source>
        <dbReference type="EMBL" id="MBV7260210.1"/>
    </source>
</evidence>
<dbReference type="EMBL" id="JAGSPC010000003">
    <property type="protein sequence ID" value="MBV7260210.1"/>
    <property type="molecule type" value="Genomic_DNA"/>
</dbReference>
<evidence type="ECO:0000256" key="1">
    <source>
        <dbReference type="SAM" id="Phobius"/>
    </source>
</evidence>
<proteinExistence type="predicted"/>